<name>A0A915KV55_ROMCU</name>
<evidence type="ECO:0000313" key="1">
    <source>
        <dbReference type="Proteomes" id="UP000887565"/>
    </source>
</evidence>
<organism evidence="1 2">
    <name type="scientific">Romanomermis culicivorax</name>
    <name type="common">Nematode worm</name>
    <dbReference type="NCBI Taxonomy" id="13658"/>
    <lineage>
        <taxon>Eukaryota</taxon>
        <taxon>Metazoa</taxon>
        <taxon>Ecdysozoa</taxon>
        <taxon>Nematoda</taxon>
        <taxon>Enoplea</taxon>
        <taxon>Dorylaimia</taxon>
        <taxon>Mermithida</taxon>
        <taxon>Mermithoidea</taxon>
        <taxon>Mermithidae</taxon>
        <taxon>Romanomermis</taxon>
    </lineage>
</organism>
<proteinExistence type="predicted"/>
<reference evidence="2" key="1">
    <citation type="submission" date="2022-11" db="UniProtKB">
        <authorList>
            <consortium name="WormBaseParasite"/>
        </authorList>
    </citation>
    <scope>IDENTIFICATION</scope>
</reference>
<protein>
    <submittedName>
        <fullName evidence="2">Vitellogenin</fullName>
    </submittedName>
</protein>
<dbReference type="AlphaFoldDB" id="A0A915KV55"/>
<sequence>LWILEPAVYISLVKSDHLGQQTDTGQLSFKTKEECAKPVLFEISKITAPKWLALKRPNAEMAGAELSWTVTYAISVHITEGHTNRIQMEI</sequence>
<dbReference type="Proteomes" id="UP000887565">
    <property type="component" value="Unplaced"/>
</dbReference>
<dbReference type="WBParaSite" id="nRc.2.0.1.t42357-RA">
    <property type="protein sequence ID" value="nRc.2.0.1.t42357-RA"/>
    <property type="gene ID" value="nRc.2.0.1.g42357"/>
</dbReference>
<keyword evidence="1" id="KW-1185">Reference proteome</keyword>
<accession>A0A915KV55</accession>
<evidence type="ECO:0000313" key="2">
    <source>
        <dbReference type="WBParaSite" id="nRc.2.0.1.t42357-RA"/>
    </source>
</evidence>